<dbReference type="RefSeq" id="WP_308428829.1">
    <property type="nucleotide sequence ID" value="NZ_BMWX01000009.1"/>
</dbReference>
<evidence type="ECO:0000256" key="2">
    <source>
        <dbReference type="SAM" id="Phobius"/>
    </source>
</evidence>
<feature type="transmembrane region" description="Helical" evidence="2">
    <location>
        <begin position="13"/>
        <end position="38"/>
    </location>
</feature>
<sequence length="201" mass="23454">MMYQQFFKPLWEWLFALLGLLFFLPLLIVLTLFLGFYYRGNPFFVQKRIGKHNRGFKILKLKTMRNPRQDELGHHGTMNRVTPFGAFLRNSSLDELPQLLNVLMGQMSIIGPRPLLEEYLPLYNSHQIRRHEVKPGITGLAQISGRNAISWQEKFALDVEYVDQLSFKLDLNIFFKSLLKPFDRTGIYNSQDAVLPFDGTN</sequence>
<evidence type="ECO:0000259" key="3">
    <source>
        <dbReference type="Pfam" id="PF02397"/>
    </source>
</evidence>
<name>A0A918QAY7_9BACT</name>
<keyword evidence="5" id="KW-1185">Reference proteome</keyword>
<comment type="caution">
    <text evidence="4">The sequence shown here is derived from an EMBL/GenBank/DDBJ whole genome shotgun (WGS) entry which is preliminary data.</text>
</comment>
<feature type="domain" description="Bacterial sugar transferase" evidence="3">
    <location>
        <begin position="9"/>
        <end position="180"/>
    </location>
</feature>
<dbReference type="PANTHER" id="PTHR30576">
    <property type="entry name" value="COLANIC BIOSYNTHESIS UDP-GLUCOSE LIPID CARRIER TRANSFERASE"/>
    <property type="match status" value="1"/>
</dbReference>
<keyword evidence="2" id="KW-0472">Membrane</keyword>
<evidence type="ECO:0000313" key="5">
    <source>
        <dbReference type="Proteomes" id="UP000619457"/>
    </source>
</evidence>
<keyword evidence="2" id="KW-1133">Transmembrane helix</keyword>
<proteinExistence type="inferred from homology"/>
<gene>
    <name evidence="4" type="ORF">GCM10007049_37100</name>
</gene>
<evidence type="ECO:0000313" key="4">
    <source>
        <dbReference type="EMBL" id="GGZ40251.1"/>
    </source>
</evidence>
<protein>
    <submittedName>
        <fullName evidence="4">Sugar transferase</fullName>
    </submittedName>
</protein>
<organism evidence="4 5">
    <name type="scientific">Echinicola pacifica</name>
    <dbReference type="NCBI Taxonomy" id="346377"/>
    <lineage>
        <taxon>Bacteria</taxon>
        <taxon>Pseudomonadati</taxon>
        <taxon>Bacteroidota</taxon>
        <taxon>Cytophagia</taxon>
        <taxon>Cytophagales</taxon>
        <taxon>Cyclobacteriaceae</taxon>
        <taxon>Echinicola</taxon>
    </lineage>
</organism>
<accession>A0A918QAY7</accession>
<dbReference type="Proteomes" id="UP000619457">
    <property type="component" value="Unassembled WGS sequence"/>
</dbReference>
<keyword evidence="4" id="KW-0808">Transferase</keyword>
<evidence type="ECO:0000256" key="1">
    <source>
        <dbReference type="ARBA" id="ARBA00006464"/>
    </source>
</evidence>
<keyword evidence="2" id="KW-0812">Transmembrane</keyword>
<dbReference type="GO" id="GO:0016780">
    <property type="term" value="F:phosphotransferase activity, for other substituted phosphate groups"/>
    <property type="evidence" value="ECO:0007669"/>
    <property type="project" value="TreeGrafter"/>
</dbReference>
<reference evidence="4" key="1">
    <citation type="journal article" date="2014" name="Int. J. Syst. Evol. Microbiol.">
        <title>Complete genome sequence of Corynebacterium casei LMG S-19264T (=DSM 44701T), isolated from a smear-ripened cheese.</title>
        <authorList>
            <consortium name="US DOE Joint Genome Institute (JGI-PGF)"/>
            <person name="Walter F."/>
            <person name="Albersmeier A."/>
            <person name="Kalinowski J."/>
            <person name="Ruckert C."/>
        </authorList>
    </citation>
    <scope>NUCLEOTIDE SEQUENCE</scope>
    <source>
        <strain evidence="4">KCTC 12368</strain>
    </source>
</reference>
<dbReference type="EMBL" id="BMWX01000009">
    <property type="protein sequence ID" value="GGZ40251.1"/>
    <property type="molecule type" value="Genomic_DNA"/>
</dbReference>
<dbReference type="Pfam" id="PF02397">
    <property type="entry name" value="Bac_transf"/>
    <property type="match status" value="1"/>
</dbReference>
<reference evidence="4" key="2">
    <citation type="submission" date="2020-09" db="EMBL/GenBank/DDBJ databases">
        <authorList>
            <person name="Sun Q."/>
            <person name="Kim S."/>
        </authorList>
    </citation>
    <scope>NUCLEOTIDE SEQUENCE</scope>
    <source>
        <strain evidence="4">KCTC 12368</strain>
    </source>
</reference>
<dbReference type="PANTHER" id="PTHR30576:SF8">
    <property type="entry name" value="UNDECAPRENYL-PHOSPHATE GALACTOSE PHOSPHOTRANSFERASE"/>
    <property type="match status" value="1"/>
</dbReference>
<comment type="similarity">
    <text evidence="1">Belongs to the bacterial sugar transferase family.</text>
</comment>
<dbReference type="InterPro" id="IPR003362">
    <property type="entry name" value="Bact_transf"/>
</dbReference>
<dbReference type="AlphaFoldDB" id="A0A918QAY7"/>